<proteinExistence type="predicted"/>
<feature type="compositionally biased region" description="Basic and acidic residues" evidence="1">
    <location>
        <begin position="31"/>
        <end position="42"/>
    </location>
</feature>
<feature type="compositionally biased region" description="Low complexity" evidence="1">
    <location>
        <begin position="17"/>
        <end position="30"/>
    </location>
</feature>
<dbReference type="AlphaFoldDB" id="A0A9J5VZ85"/>
<evidence type="ECO:0000313" key="2">
    <source>
        <dbReference type="EMBL" id="KAG5568452.1"/>
    </source>
</evidence>
<evidence type="ECO:0000313" key="3">
    <source>
        <dbReference type="Proteomes" id="UP000824120"/>
    </source>
</evidence>
<dbReference type="Proteomes" id="UP000824120">
    <property type="component" value="Unassembled WGS sequence"/>
</dbReference>
<feature type="region of interest" description="Disordered" evidence="1">
    <location>
        <begin position="1"/>
        <end position="43"/>
    </location>
</feature>
<keyword evidence="3" id="KW-1185">Reference proteome</keyword>
<gene>
    <name evidence="2" type="ORF">H5410_064535</name>
</gene>
<organism evidence="2 3">
    <name type="scientific">Solanum commersonii</name>
    <name type="common">Commerson's wild potato</name>
    <name type="synonym">Commerson's nightshade</name>
    <dbReference type="NCBI Taxonomy" id="4109"/>
    <lineage>
        <taxon>Eukaryota</taxon>
        <taxon>Viridiplantae</taxon>
        <taxon>Streptophyta</taxon>
        <taxon>Embryophyta</taxon>
        <taxon>Tracheophyta</taxon>
        <taxon>Spermatophyta</taxon>
        <taxon>Magnoliopsida</taxon>
        <taxon>eudicotyledons</taxon>
        <taxon>Gunneridae</taxon>
        <taxon>Pentapetalae</taxon>
        <taxon>asterids</taxon>
        <taxon>lamiids</taxon>
        <taxon>Solanales</taxon>
        <taxon>Solanaceae</taxon>
        <taxon>Solanoideae</taxon>
        <taxon>Solaneae</taxon>
        <taxon>Solanum</taxon>
    </lineage>
</organism>
<sequence length="127" mass="14173">MPTHASKDEGKSRATIEASTSKEGTSSSSTKAEKPIFGKPESKTNQVLSGTKVFSSFQFGKQHPKEEEYLAFTRYVYNLPEETKKQFGVLGTTSLFSRISIFPNGSPGFTAQLFEFGYLDRVYAIYF</sequence>
<evidence type="ECO:0000256" key="1">
    <source>
        <dbReference type="SAM" id="MobiDB-lite"/>
    </source>
</evidence>
<dbReference type="EMBL" id="JACXVP010000116">
    <property type="protein sequence ID" value="KAG5568452.1"/>
    <property type="molecule type" value="Genomic_DNA"/>
</dbReference>
<name>A0A9J5VZ85_SOLCO</name>
<accession>A0A9J5VZ85</accession>
<reference evidence="2" key="1">
    <citation type="submission" date="2020-09" db="EMBL/GenBank/DDBJ databases">
        <title>De no assembly of potato wild relative species, Solanum commersonii.</title>
        <authorList>
            <person name="Cho K."/>
        </authorList>
    </citation>
    <scope>NUCLEOTIDE SEQUENCE</scope>
    <source>
        <strain evidence="2">LZ3.2</strain>
        <tissue evidence="2">Leaf</tissue>
    </source>
</reference>
<feature type="compositionally biased region" description="Basic and acidic residues" evidence="1">
    <location>
        <begin position="1"/>
        <end position="14"/>
    </location>
</feature>
<protein>
    <submittedName>
        <fullName evidence="2">Uncharacterized protein</fullName>
    </submittedName>
</protein>
<comment type="caution">
    <text evidence="2">The sequence shown here is derived from an EMBL/GenBank/DDBJ whole genome shotgun (WGS) entry which is preliminary data.</text>
</comment>